<proteinExistence type="predicted"/>
<evidence type="ECO:0000313" key="1">
    <source>
        <dbReference type="EMBL" id="GAA5197984.1"/>
    </source>
</evidence>
<dbReference type="RefSeq" id="WP_345637158.1">
    <property type="nucleotide sequence ID" value="NZ_BAABJQ010000031.1"/>
</dbReference>
<evidence type="ECO:0000313" key="2">
    <source>
        <dbReference type="Proteomes" id="UP001501570"/>
    </source>
</evidence>
<keyword evidence="2" id="KW-1185">Reference proteome</keyword>
<name>A0ABP9SMA2_9ACTN</name>
<reference evidence="2" key="1">
    <citation type="journal article" date="2019" name="Int. J. Syst. Evol. Microbiol.">
        <title>The Global Catalogue of Microorganisms (GCM) 10K type strain sequencing project: providing services to taxonomists for standard genome sequencing and annotation.</title>
        <authorList>
            <consortium name="The Broad Institute Genomics Platform"/>
            <consortium name="The Broad Institute Genome Sequencing Center for Infectious Disease"/>
            <person name="Wu L."/>
            <person name="Ma J."/>
        </authorList>
    </citation>
    <scope>NUCLEOTIDE SEQUENCE [LARGE SCALE GENOMIC DNA]</scope>
    <source>
        <strain evidence="2">JCM 18304</strain>
    </source>
</reference>
<protein>
    <submittedName>
        <fullName evidence="1">Uncharacterized protein</fullName>
    </submittedName>
</protein>
<sequence>MSEPGEYDRYRQDVEVLAEIGAVLALAVPTVRVTIPRHLASAAAAAWDRDEEGPAGAETCEQARSRRQAGDLALLGLAISKGSQLVGEGVVVELPAAQFAAAVTAWVESQ</sequence>
<gene>
    <name evidence="1" type="ORF">GCM10023322_70410</name>
</gene>
<dbReference type="EMBL" id="BAABJQ010000031">
    <property type="protein sequence ID" value="GAA5197984.1"/>
    <property type="molecule type" value="Genomic_DNA"/>
</dbReference>
<dbReference type="Proteomes" id="UP001501570">
    <property type="component" value="Unassembled WGS sequence"/>
</dbReference>
<accession>A0ABP9SMA2</accession>
<organism evidence="1 2">
    <name type="scientific">Rugosimonospora acidiphila</name>
    <dbReference type="NCBI Taxonomy" id="556531"/>
    <lineage>
        <taxon>Bacteria</taxon>
        <taxon>Bacillati</taxon>
        <taxon>Actinomycetota</taxon>
        <taxon>Actinomycetes</taxon>
        <taxon>Micromonosporales</taxon>
        <taxon>Micromonosporaceae</taxon>
        <taxon>Rugosimonospora</taxon>
    </lineage>
</organism>
<comment type="caution">
    <text evidence="1">The sequence shown here is derived from an EMBL/GenBank/DDBJ whole genome shotgun (WGS) entry which is preliminary data.</text>
</comment>